<organism evidence="2 3">
    <name type="scientific">Mycena rosella</name>
    <name type="common">Pink bonnet</name>
    <name type="synonym">Agaricus rosellus</name>
    <dbReference type="NCBI Taxonomy" id="1033263"/>
    <lineage>
        <taxon>Eukaryota</taxon>
        <taxon>Fungi</taxon>
        <taxon>Dikarya</taxon>
        <taxon>Basidiomycota</taxon>
        <taxon>Agaricomycotina</taxon>
        <taxon>Agaricomycetes</taxon>
        <taxon>Agaricomycetidae</taxon>
        <taxon>Agaricales</taxon>
        <taxon>Marasmiineae</taxon>
        <taxon>Mycenaceae</taxon>
        <taxon>Mycena</taxon>
    </lineage>
</organism>
<name>A0AAD7GJI0_MYCRO</name>
<proteinExistence type="predicted"/>
<evidence type="ECO:0000313" key="3">
    <source>
        <dbReference type="Proteomes" id="UP001221757"/>
    </source>
</evidence>
<evidence type="ECO:0000313" key="2">
    <source>
        <dbReference type="EMBL" id="KAJ7690867.1"/>
    </source>
</evidence>
<comment type="caution">
    <text evidence="2">The sequence shown here is derived from an EMBL/GenBank/DDBJ whole genome shotgun (WGS) entry which is preliminary data.</text>
</comment>
<gene>
    <name evidence="2" type="ORF">B0H17DRAFT_1134136</name>
</gene>
<dbReference type="EMBL" id="JARKIE010000062">
    <property type="protein sequence ID" value="KAJ7690867.1"/>
    <property type="molecule type" value="Genomic_DNA"/>
</dbReference>
<feature type="region of interest" description="Disordered" evidence="1">
    <location>
        <begin position="130"/>
        <end position="157"/>
    </location>
</feature>
<dbReference type="AlphaFoldDB" id="A0AAD7GJI0"/>
<sequence length="195" mass="21732">MESFTAWAAPHSRCRSIDTLIRNSRSNGSDERQQKRLYVPVCRCHGIFVDQGTGGGKWGVLPSSLRESRGLPEMVVECARSGASQCGWTGLGVDFRRAAARMVDAWEEGLDGAGLQLMLMGRVQLSTHSQAAREKDLATRRRKTSQSRPGGSINIDGDVVKRPKGKLNFKFRCAEFWDTVDLESKDTWWDQVLSV</sequence>
<evidence type="ECO:0000256" key="1">
    <source>
        <dbReference type="SAM" id="MobiDB-lite"/>
    </source>
</evidence>
<keyword evidence="3" id="KW-1185">Reference proteome</keyword>
<protein>
    <submittedName>
        <fullName evidence="2">Uncharacterized protein</fullName>
    </submittedName>
</protein>
<reference evidence="2" key="1">
    <citation type="submission" date="2023-03" db="EMBL/GenBank/DDBJ databases">
        <title>Massive genome expansion in bonnet fungi (Mycena s.s.) driven by repeated elements and novel gene families across ecological guilds.</title>
        <authorList>
            <consortium name="Lawrence Berkeley National Laboratory"/>
            <person name="Harder C.B."/>
            <person name="Miyauchi S."/>
            <person name="Viragh M."/>
            <person name="Kuo A."/>
            <person name="Thoen E."/>
            <person name="Andreopoulos B."/>
            <person name="Lu D."/>
            <person name="Skrede I."/>
            <person name="Drula E."/>
            <person name="Henrissat B."/>
            <person name="Morin E."/>
            <person name="Kohler A."/>
            <person name="Barry K."/>
            <person name="LaButti K."/>
            <person name="Morin E."/>
            <person name="Salamov A."/>
            <person name="Lipzen A."/>
            <person name="Mereny Z."/>
            <person name="Hegedus B."/>
            <person name="Baldrian P."/>
            <person name="Stursova M."/>
            <person name="Weitz H."/>
            <person name="Taylor A."/>
            <person name="Grigoriev I.V."/>
            <person name="Nagy L.G."/>
            <person name="Martin F."/>
            <person name="Kauserud H."/>
        </authorList>
    </citation>
    <scope>NUCLEOTIDE SEQUENCE</scope>
    <source>
        <strain evidence="2">CBHHK067</strain>
    </source>
</reference>
<accession>A0AAD7GJI0</accession>
<dbReference type="Proteomes" id="UP001221757">
    <property type="component" value="Unassembled WGS sequence"/>
</dbReference>